<gene>
    <name evidence="1" type="ORF">J2S00_000780</name>
</gene>
<keyword evidence="2" id="KW-1185">Reference proteome</keyword>
<reference evidence="1 2" key="1">
    <citation type="submission" date="2023-07" db="EMBL/GenBank/DDBJ databases">
        <title>Genomic Encyclopedia of Type Strains, Phase IV (KMG-IV): sequencing the most valuable type-strain genomes for metagenomic binning, comparative biology and taxonomic classification.</title>
        <authorList>
            <person name="Goeker M."/>
        </authorList>
    </citation>
    <scope>NUCLEOTIDE SEQUENCE [LARGE SCALE GENOMIC DNA]</scope>
    <source>
        <strain evidence="1 2">DSM 17740</strain>
    </source>
</reference>
<name>A0ABU0CSI8_9BACI</name>
<dbReference type="Proteomes" id="UP001232445">
    <property type="component" value="Unassembled WGS sequence"/>
</dbReference>
<comment type="caution">
    <text evidence="1">The sequence shown here is derived from an EMBL/GenBank/DDBJ whole genome shotgun (WGS) entry which is preliminary data.</text>
</comment>
<dbReference type="RefSeq" id="WP_307335651.1">
    <property type="nucleotide sequence ID" value="NZ_JAUSUQ010000002.1"/>
</dbReference>
<evidence type="ECO:0000313" key="2">
    <source>
        <dbReference type="Proteomes" id="UP001232445"/>
    </source>
</evidence>
<evidence type="ECO:0000313" key="1">
    <source>
        <dbReference type="EMBL" id="MDQ0337997.1"/>
    </source>
</evidence>
<dbReference type="EMBL" id="JAUSUQ010000002">
    <property type="protein sequence ID" value="MDQ0337997.1"/>
    <property type="molecule type" value="Genomic_DNA"/>
</dbReference>
<organism evidence="1 2">
    <name type="scientific">Caldalkalibacillus uzonensis</name>
    <dbReference type="NCBI Taxonomy" id="353224"/>
    <lineage>
        <taxon>Bacteria</taxon>
        <taxon>Bacillati</taxon>
        <taxon>Bacillota</taxon>
        <taxon>Bacilli</taxon>
        <taxon>Bacillales</taxon>
        <taxon>Bacillaceae</taxon>
        <taxon>Caldalkalibacillus</taxon>
    </lineage>
</organism>
<dbReference type="InterPro" id="IPR015422">
    <property type="entry name" value="PyrdxlP-dep_Trfase_small"/>
</dbReference>
<accession>A0ABU0CSI8</accession>
<sequence>MNRYTQIINPIPGPKAKELLDKRNRYVARGVSNSAVTFAAQAEGDLITDVDGNRFINFAKFIKKCP</sequence>
<dbReference type="Gene3D" id="3.90.1150.10">
    <property type="entry name" value="Aspartate Aminotransferase, domain 1"/>
    <property type="match status" value="1"/>
</dbReference>
<protein>
    <submittedName>
        <fullName evidence="1">4-aminobutyrate aminotransferase-like enzyme</fullName>
    </submittedName>
</protein>
<proteinExistence type="predicted"/>